<protein>
    <submittedName>
        <fullName evidence="1">Uncharacterized protein</fullName>
    </submittedName>
</protein>
<dbReference type="EMBL" id="WEGJ01000021">
    <property type="protein sequence ID" value="MQY14459.1"/>
    <property type="molecule type" value="Genomic_DNA"/>
</dbReference>
<proteinExistence type="predicted"/>
<evidence type="ECO:0000313" key="2">
    <source>
        <dbReference type="Proteomes" id="UP000466345"/>
    </source>
</evidence>
<organism evidence="1 2">
    <name type="scientific">Streptomyces smaragdinus</name>
    <dbReference type="NCBI Taxonomy" id="2585196"/>
    <lineage>
        <taxon>Bacteria</taxon>
        <taxon>Bacillati</taxon>
        <taxon>Actinomycetota</taxon>
        <taxon>Actinomycetes</taxon>
        <taxon>Kitasatosporales</taxon>
        <taxon>Streptomycetaceae</taxon>
        <taxon>Streptomyces</taxon>
    </lineage>
</organism>
<keyword evidence="2" id="KW-1185">Reference proteome</keyword>
<evidence type="ECO:0000313" key="1">
    <source>
        <dbReference type="EMBL" id="MQY14459.1"/>
    </source>
</evidence>
<dbReference type="AlphaFoldDB" id="A0A7K0CLU3"/>
<accession>A0A7K0CLU3</accession>
<dbReference type="Proteomes" id="UP000466345">
    <property type="component" value="Unassembled WGS sequence"/>
</dbReference>
<comment type="caution">
    <text evidence="1">The sequence shown here is derived from an EMBL/GenBank/DDBJ whole genome shotgun (WGS) entry which is preliminary data.</text>
</comment>
<gene>
    <name evidence="1" type="ORF">SRB5_46260</name>
</gene>
<sequence length="71" mass="8518">MRFWWQLGMTYREVSMEELRRNVGESKLEVIEGLITAIRTSHARIETWITTTRQTFPVIHDRGFWAYDENG</sequence>
<name>A0A7K0CLU3_9ACTN</name>
<reference evidence="1 2" key="1">
    <citation type="submission" date="2019-10" db="EMBL/GenBank/DDBJ databases">
        <title>Streptomyces smaragdinus sp. nov. and Streptomyces fabii sp. nov., isolated from the gut of fungus growing-termite Macrotermes natalensis.</title>
        <authorList>
            <person name="Schwitalla J."/>
            <person name="Benndorf R."/>
            <person name="Martin K."/>
            <person name="De Beer W."/>
            <person name="Kaster A.-K."/>
            <person name="Vollmers J."/>
            <person name="Poulsen M."/>
            <person name="Beemelmanns C."/>
        </authorList>
    </citation>
    <scope>NUCLEOTIDE SEQUENCE [LARGE SCALE GENOMIC DNA]</scope>
    <source>
        <strain evidence="1 2">RB5</strain>
    </source>
</reference>